<gene>
    <name evidence="2" type="ORF">IQ266_11050</name>
</gene>
<proteinExistence type="predicted"/>
<organism evidence="2 3">
    <name type="scientific">Romeriopsis navalis LEGE 11480</name>
    <dbReference type="NCBI Taxonomy" id="2777977"/>
    <lineage>
        <taxon>Bacteria</taxon>
        <taxon>Bacillati</taxon>
        <taxon>Cyanobacteriota</taxon>
        <taxon>Cyanophyceae</taxon>
        <taxon>Leptolyngbyales</taxon>
        <taxon>Leptolyngbyaceae</taxon>
        <taxon>Romeriopsis</taxon>
        <taxon>Romeriopsis navalis</taxon>
    </lineage>
</organism>
<evidence type="ECO:0000313" key="2">
    <source>
        <dbReference type="EMBL" id="MBE9030268.1"/>
    </source>
</evidence>
<sequence length="312" mass="33861">MAGFATRLLTTFGISAIALSSLANPAFAGDPFRANNPKPIGDQTEAAFKALFQDGDYNKAKDLVKKAESQEADEPLLHALKASLAFNDGDAATFSTAATTTRETADKLMAKDKLRGNLYLAVGNFLEGAAIVKKDGIVRGAVSALGKVQAAFKNLDAAEKIDAQDPELNLIKGNIDLMLAVNVKLPLSDSGKAIKRLEGAAAPRYIADRSLAWGYRDLKDLDKAMGFVDKALQQNADNPDFQYLKAQIFVQRGQVAKKAKNFKLAATEYQTAMDWFAKALEQREQLPEALANQIYRESRGAEKNRNESNNAT</sequence>
<comment type="caution">
    <text evidence="2">The sequence shown here is derived from an EMBL/GenBank/DDBJ whole genome shotgun (WGS) entry which is preliminary data.</text>
</comment>
<reference evidence="2" key="1">
    <citation type="submission" date="2020-10" db="EMBL/GenBank/DDBJ databases">
        <authorList>
            <person name="Castelo-Branco R."/>
            <person name="Eusebio N."/>
            <person name="Adriana R."/>
            <person name="Vieira A."/>
            <person name="Brugerolle De Fraissinette N."/>
            <person name="Rezende De Castro R."/>
            <person name="Schneider M.P."/>
            <person name="Vasconcelos V."/>
            <person name="Leao P.N."/>
        </authorList>
    </citation>
    <scope>NUCLEOTIDE SEQUENCE</scope>
    <source>
        <strain evidence="2">LEGE 11480</strain>
    </source>
</reference>
<accession>A0A928VKH5</accession>
<keyword evidence="3" id="KW-1185">Reference proteome</keyword>
<evidence type="ECO:0000256" key="1">
    <source>
        <dbReference type="SAM" id="SignalP"/>
    </source>
</evidence>
<keyword evidence="1" id="KW-0732">Signal</keyword>
<name>A0A928VKH5_9CYAN</name>
<dbReference type="InterPro" id="IPR048173">
    <property type="entry name" value="Sll0314-like"/>
</dbReference>
<dbReference type="SUPFAM" id="SSF48452">
    <property type="entry name" value="TPR-like"/>
    <property type="match status" value="1"/>
</dbReference>
<dbReference type="InterPro" id="IPR011990">
    <property type="entry name" value="TPR-like_helical_dom_sf"/>
</dbReference>
<dbReference type="NCBIfam" id="NF041522">
    <property type="entry name" value="TPR_sll0314"/>
    <property type="match status" value="1"/>
</dbReference>
<protein>
    <recommendedName>
        <fullName evidence="4">Tetratricopeptide repeat protein</fullName>
    </recommendedName>
</protein>
<dbReference type="AlphaFoldDB" id="A0A928VKH5"/>
<dbReference type="Gene3D" id="1.25.40.10">
    <property type="entry name" value="Tetratricopeptide repeat domain"/>
    <property type="match status" value="1"/>
</dbReference>
<feature type="signal peptide" evidence="1">
    <location>
        <begin position="1"/>
        <end position="28"/>
    </location>
</feature>
<feature type="chain" id="PRO_5037919222" description="Tetratricopeptide repeat protein" evidence="1">
    <location>
        <begin position="29"/>
        <end position="312"/>
    </location>
</feature>
<dbReference type="Proteomes" id="UP000625316">
    <property type="component" value="Unassembled WGS sequence"/>
</dbReference>
<evidence type="ECO:0000313" key="3">
    <source>
        <dbReference type="Proteomes" id="UP000625316"/>
    </source>
</evidence>
<evidence type="ECO:0008006" key="4">
    <source>
        <dbReference type="Google" id="ProtNLM"/>
    </source>
</evidence>
<dbReference type="EMBL" id="JADEXQ010000032">
    <property type="protein sequence ID" value="MBE9030268.1"/>
    <property type="molecule type" value="Genomic_DNA"/>
</dbReference>
<dbReference type="RefSeq" id="WP_264325093.1">
    <property type="nucleotide sequence ID" value="NZ_JADEXQ010000032.1"/>
</dbReference>